<name>A0A484SY83_9ZZZZ</name>
<dbReference type="AlphaFoldDB" id="A0A484SY83"/>
<evidence type="ECO:0008006" key="3">
    <source>
        <dbReference type="Google" id="ProtNLM"/>
    </source>
</evidence>
<evidence type="ECO:0000313" key="2">
    <source>
        <dbReference type="EMBL" id="VFR66505.1"/>
    </source>
</evidence>
<evidence type="ECO:0000313" key="1">
    <source>
        <dbReference type="EMBL" id="VFR27929.1"/>
    </source>
</evidence>
<dbReference type="EMBL" id="CAADIA010000005">
    <property type="protein sequence ID" value="VFR27929.1"/>
    <property type="molecule type" value="Genomic_DNA"/>
</dbReference>
<dbReference type="EMBL" id="CAADIF010000007">
    <property type="protein sequence ID" value="VFR66505.1"/>
    <property type="molecule type" value="Genomic_DNA"/>
</dbReference>
<organism evidence="2">
    <name type="scientific">plant metagenome</name>
    <dbReference type="NCBI Taxonomy" id="1297885"/>
    <lineage>
        <taxon>unclassified sequences</taxon>
        <taxon>metagenomes</taxon>
        <taxon>organismal metagenomes</taxon>
    </lineage>
</organism>
<gene>
    <name evidence="1" type="ORF">ANK1_0298</name>
    <name evidence="2" type="ORF">ANK2_0298</name>
</gene>
<sequence>MYYATAGPQQVLLLCAGDKRNQTNDIARAVAYWNDWQQRKDDENPPA</sequence>
<reference evidence="2" key="1">
    <citation type="submission" date="2019-03" db="EMBL/GenBank/DDBJ databases">
        <authorList>
            <person name="Danneels B."/>
        </authorList>
    </citation>
    <scope>NUCLEOTIDE SEQUENCE</scope>
</reference>
<protein>
    <recommendedName>
        <fullName evidence="3">Phage-related protein</fullName>
    </recommendedName>
</protein>
<proteinExistence type="predicted"/>
<accession>A0A484SY83</accession>